<accession>A0ABY7F5K0</accession>
<dbReference type="CDD" id="cd22827">
    <property type="entry name" value="Gal_Rha_Lectin_SUL-I-like"/>
    <property type="match status" value="1"/>
</dbReference>
<name>A0ABY7F5K0_MYAAR</name>
<keyword evidence="1" id="KW-0732">Signal</keyword>
<evidence type="ECO:0000259" key="2">
    <source>
        <dbReference type="Pfam" id="PF02140"/>
    </source>
</evidence>
<dbReference type="Pfam" id="PF02140">
    <property type="entry name" value="SUEL_Lectin"/>
    <property type="match status" value="1"/>
</dbReference>
<feature type="signal peptide" evidence="1">
    <location>
        <begin position="1"/>
        <end position="21"/>
    </location>
</feature>
<evidence type="ECO:0000313" key="4">
    <source>
        <dbReference type="Proteomes" id="UP001164746"/>
    </source>
</evidence>
<sequence length="111" mass="12254">MNIFRVCLALVSAVAIYTVSGDVILCEGAIGYLNCPPGRRLVIYAANYGRTRANICPDPSNQNTACISSTTLQKVKTMCQDRRRCQVQAKNEMFGDTCVGTNKYLTVEYEC</sequence>
<evidence type="ECO:0000256" key="1">
    <source>
        <dbReference type="SAM" id="SignalP"/>
    </source>
</evidence>
<proteinExistence type="predicted"/>
<keyword evidence="4" id="KW-1185">Reference proteome</keyword>
<evidence type="ECO:0000313" key="3">
    <source>
        <dbReference type="EMBL" id="WAR16086.1"/>
    </source>
</evidence>
<dbReference type="EMBL" id="CP111021">
    <property type="protein sequence ID" value="WAR16086.1"/>
    <property type="molecule type" value="Genomic_DNA"/>
</dbReference>
<dbReference type="InterPro" id="IPR043159">
    <property type="entry name" value="Lectin_gal-bd_sf"/>
</dbReference>
<dbReference type="PANTHER" id="PTHR46780">
    <property type="entry name" value="PROTEIN EVA-1"/>
    <property type="match status" value="1"/>
</dbReference>
<protein>
    <submittedName>
        <fullName evidence="3">LEG-like protein</fullName>
    </submittedName>
</protein>
<dbReference type="InterPro" id="IPR000922">
    <property type="entry name" value="Lectin_gal-bd_dom"/>
</dbReference>
<feature type="chain" id="PRO_5047548768" evidence="1">
    <location>
        <begin position="22"/>
        <end position="111"/>
    </location>
</feature>
<organism evidence="3 4">
    <name type="scientific">Mya arenaria</name>
    <name type="common">Soft-shell clam</name>
    <dbReference type="NCBI Taxonomy" id="6604"/>
    <lineage>
        <taxon>Eukaryota</taxon>
        <taxon>Metazoa</taxon>
        <taxon>Spiralia</taxon>
        <taxon>Lophotrochozoa</taxon>
        <taxon>Mollusca</taxon>
        <taxon>Bivalvia</taxon>
        <taxon>Autobranchia</taxon>
        <taxon>Heteroconchia</taxon>
        <taxon>Euheterodonta</taxon>
        <taxon>Imparidentia</taxon>
        <taxon>Neoheterodontei</taxon>
        <taxon>Myida</taxon>
        <taxon>Myoidea</taxon>
        <taxon>Myidae</taxon>
        <taxon>Mya</taxon>
    </lineage>
</organism>
<feature type="domain" description="SUEL-type lectin" evidence="2">
    <location>
        <begin position="33"/>
        <end position="111"/>
    </location>
</feature>
<reference evidence="3" key="1">
    <citation type="submission" date="2022-11" db="EMBL/GenBank/DDBJ databases">
        <title>Centuries of genome instability and evolution in soft-shell clam transmissible cancer (bioRxiv).</title>
        <authorList>
            <person name="Hart S.F.M."/>
            <person name="Yonemitsu M.A."/>
            <person name="Giersch R.M."/>
            <person name="Beal B.F."/>
            <person name="Arriagada G."/>
            <person name="Davis B.W."/>
            <person name="Ostrander E.A."/>
            <person name="Goff S.P."/>
            <person name="Metzger M.J."/>
        </authorList>
    </citation>
    <scope>NUCLEOTIDE SEQUENCE</scope>
    <source>
        <strain evidence="3">MELC-2E11</strain>
        <tissue evidence="3">Siphon/mantle</tissue>
    </source>
</reference>
<dbReference type="Gene3D" id="2.60.120.740">
    <property type="match status" value="1"/>
</dbReference>
<dbReference type="Proteomes" id="UP001164746">
    <property type="component" value="Chromosome 10"/>
</dbReference>
<gene>
    <name evidence="3" type="ORF">MAR_030680</name>
</gene>
<feature type="non-terminal residue" evidence="3">
    <location>
        <position position="1"/>
    </location>
</feature>